<feature type="active site" description="Nucleophile" evidence="4">
    <location>
        <position position="78"/>
    </location>
</feature>
<organism evidence="6 7">
    <name type="scientific">Hydrogenimonas cancrithermarum</name>
    <dbReference type="NCBI Taxonomy" id="2993563"/>
    <lineage>
        <taxon>Bacteria</taxon>
        <taxon>Pseudomonadati</taxon>
        <taxon>Campylobacterota</taxon>
        <taxon>Epsilonproteobacteria</taxon>
        <taxon>Campylobacterales</taxon>
        <taxon>Hydrogenimonadaceae</taxon>
        <taxon>Hydrogenimonas</taxon>
    </lineage>
</organism>
<evidence type="ECO:0000256" key="4">
    <source>
        <dbReference type="HAMAP-Rule" id="MF_01082"/>
    </source>
</evidence>
<dbReference type="InterPro" id="IPR043165">
    <property type="entry name" value="TruD_insert_sf"/>
</dbReference>
<dbReference type="Pfam" id="PF01142">
    <property type="entry name" value="TruD"/>
    <property type="match status" value="2"/>
</dbReference>
<comment type="similarity">
    <text evidence="1 4">Belongs to the pseudouridine synthase TruD family.</text>
</comment>
<dbReference type="InterPro" id="IPR001656">
    <property type="entry name" value="PsdUridine_synth_TruD"/>
</dbReference>
<dbReference type="CDD" id="cd02575">
    <property type="entry name" value="PseudoU_synth_EcTruD"/>
    <property type="match status" value="1"/>
</dbReference>
<name>A0ABM8FHS7_9BACT</name>
<keyword evidence="7" id="KW-1185">Reference proteome</keyword>
<comment type="catalytic activity">
    <reaction evidence="4">
        <text>uridine(13) in tRNA = pseudouridine(13) in tRNA</text>
        <dbReference type="Rhea" id="RHEA:42540"/>
        <dbReference type="Rhea" id="RHEA-COMP:10105"/>
        <dbReference type="Rhea" id="RHEA-COMP:10106"/>
        <dbReference type="ChEBI" id="CHEBI:65314"/>
        <dbReference type="ChEBI" id="CHEBI:65315"/>
        <dbReference type="EC" id="5.4.99.27"/>
    </reaction>
</comment>
<dbReference type="Proteomes" id="UP001321445">
    <property type="component" value="Chromosome"/>
</dbReference>
<evidence type="ECO:0000313" key="7">
    <source>
        <dbReference type="Proteomes" id="UP001321445"/>
    </source>
</evidence>
<evidence type="ECO:0000259" key="5">
    <source>
        <dbReference type="PROSITE" id="PS50984"/>
    </source>
</evidence>
<dbReference type="InterPro" id="IPR020103">
    <property type="entry name" value="PsdUridine_synth_cat_dom_sf"/>
</dbReference>
<dbReference type="PANTHER" id="PTHR47811:SF1">
    <property type="entry name" value="TRNA PSEUDOURIDINE SYNTHASE D"/>
    <property type="match status" value="1"/>
</dbReference>
<dbReference type="Gene3D" id="3.30.2340.10">
    <property type="entry name" value="TruD, insertion domain"/>
    <property type="match status" value="1"/>
</dbReference>
<proteinExistence type="inferred from homology"/>
<accession>A0ABM8FHS7</accession>
<gene>
    <name evidence="4 6" type="primary">truD</name>
    <name evidence="6" type="ORF">HCR_01490</name>
</gene>
<reference evidence="6 7" key="1">
    <citation type="submission" date="2023-03" db="EMBL/GenBank/DDBJ databases">
        <title>Description of Hydrogenimonas sp. ISO32.</title>
        <authorList>
            <person name="Mino S."/>
            <person name="Fukazawa S."/>
            <person name="Sawabe T."/>
        </authorList>
    </citation>
    <scope>NUCLEOTIDE SEQUENCE [LARGE SCALE GENOMIC DNA]</scope>
    <source>
        <strain evidence="6 7">ISO32</strain>
    </source>
</reference>
<dbReference type="InterPro" id="IPR011760">
    <property type="entry name" value="PsdUridine_synth_TruD_insert"/>
</dbReference>
<dbReference type="InterPro" id="IPR050170">
    <property type="entry name" value="TruD_pseudoU_synthase"/>
</dbReference>
<feature type="domain" description="TRUD" evidence="5">
    <location>
        <begin position="153"/>
        <end position="333"/>
    </location>
</feature>
<evidence type="ECO:0000256" key="1">
    <source>
        <dbReference type="ARBA" id="ARBA00007953"/>
    </source>
</evidence>
<dbReference type="EC" id="5.4.99.27" evidence="4"/>
<evidence type="ECO:0000256" key="3">
    <source>
        <dbReference type="ARBA" id="ARBA00023235"/>
    </source>
</evidence>
<dbReference type="PROSITE" id="PS50984">
    <property type="entry name" value="TRUD"/>
    <property type="match status" value="1"/>
</dbReference>
<protein>
    <recommendedName>
        <fullName evidence="4">tRNA pseudouridine synthase D</fullName>
        <ecNumber evidence="4">5.4.99.27</ecNumber>
    </recommendedName>
    <alternativeName>
        <fullName evidence="4">tRNA pseudouridine(13) synthase</fullName>
    </alternativeName>
    <alternativeName>
        <fullName evidence="4">tRNA pseudouridylate synthase D</fullName>
    </alternativeName>
    <alternativeName>
        <fullName evidence="4">tRNA-uridine isomerase D</fullName>
    </alternativeName>
</protein>
<dbReference type="SUPFAM" id="SSF55120">
    <property type="entry name" value="Pseudouridine synthase"/>
    <property type="match status" value="1"/>
</dbReference>
<dbReference type="InterPro" id="IPR042214">
    <property type="entry name" value="TruD_catalytic"/>
</dbReference>
<dbReference type="Gene3D" id="3.30.2350.20">
    <property type="entry name" value="TruD, catalytic domain"/>
    <property type="match status" value="1"/>
</dbReference>
<sequence length="362" mass="42524">MKLDRLYPLSHAPVHFHFRQTPADFVVTEIPLYEFSGEGEHLILRVRKKALTTWQMLEILSSHLGIRVRDFGYAGLKDKDAMTIQYISVHKKHEEALKNFSHDQIKILETTYHNNKLRIGHLKGNRFFIRLKKVSPTDATKIGSLLKWIAENGMPNYFGWQRFGREGDNYETAREIIEGKRKMRDRKKRDFLMSAYQSHLFNLWLSKRIEISRLFDGLKPKELKDVFVWNDEIIQAVHKEPHFFKLLPGDVLQHYPHGKLFIAEELHEDAGRFKHRDVSPTGLLSGQKAKHATGLAWEIEKEFVEEVPAQGGRRYAWIWPEGIEGHYKKEEWHYELHFTLPKGSYATVMLEMIANREVRGRG</sequence>
<evidence type="ECO:0000313" key="6">
    <source>
        <dbReference type="EMBL" id="BDY11837.1"/>
    </source>
</evidence>
<dbReference type="RefSeq" id="WP_286337051.1">
    <property type="nucleotide sequence ID" value="NZ_AP027370.1"/>
</dbReference>
<comment type="function">
    <text evidence="4">Responsible for synthesis of pseudouridine from uracil-13 in transfer RNAs.</text>
</comment>
<dbReference type="EMBL" id="AP027370">
    <property type="protein sequence ID" value="BDY11837.1"/>
    <property type="molecule type" value="Genomic_DNA"/>
</dbReference>
<keyword evidence="3 4" id="KW-0413">Isomerase</keyword>
<dbReference type="NCBIfam" id="NF002154">
    <property type="entry name" value="PRK00984.1-3"/>
    <property type="match status" value="1"/>
</dbReference>
<dbReference type="NCBIfam" id="TIGR00094">
    <property type="entry name" value="tRNA_TruD_broad"/>
    <property type="match status" value="1"/>
</dbReference>
<dbReference type="CDD" id="cd01291">
    <property type="entry name" value="PseudoU_synth"/>
    <property type="match status" value="1"/>
</dbReference>
<dbReference type="HAMAP" id="MF_01082">
    <property type="entry name" value="TruD"/>
    <property type="match status" value="1"/>
</dbReference>
<dbReference type="PANTHER" id="PTHR47811">
    <property type="entry name" value="TRNA PSEUDOURIDINE SYNTHASE D"/>
    <property type="match status" value="1"/>
</dbReference>
<evidence type="ECO:0000256" key="2">
    <source>
        <dbReference type="ARBA" id="ARBA00022694"/>
    </source>
</evidence>
<keyword evidence="2 4" id="KW-0819">tRNA processing</keyword>